<evidence type="ECO:0000259" key="19">
    <source>
        <dbReference type="PROSITE" id="PS50979"/>
    </source>
</evidence>
<dbReference type="Proteomes" id="UP000694395">
    <property type="component" value="Chromosome 9"/>
</dbReference>
<dbReference type="Gene3D" id="2.40.50.100">
    <property type="match status" value="1"/>
</dbReference>
<dbReference type="InterPro" id="IPR001882">
    <property type="entry name" value="Biotin_BS"/>
</dbReference>
<evidence type="ECO:0000313" key="22">
    <source>
        <dbReference type="Proteomes" id="UP000694395"/>
    </source>
</evidence>
<dbReference type="Ensembl" id="ENSOMYT00000165036.1">
    <property type="protein sequence ID" value="ENSOMYP00000118228.1"/>
    <property type="gene ID" value="ENSOMYG00000075619.1"/>
</dbReference>
<name>A0A8K9UY45_ONCMY</name>
<dbReference type="PROSITE" id="PS50968">
    <property type="entry name" value="BIOTINYL_LIPOYL"/>
    <property type="match status" value="1"/>
</dbReference>
<dbReference type="PROSITE" id="PS50991">
    <property type="entry name" value="PYR_CT"/>
    <property type="match status" value="1"/>
</dbReference>
<dbReference type="GO" id="GO:0004736">
    <property type="term" value="F:pyruvate carboxylase activity"/>
    <property type="evidence" value="ECO:0007669"/>
    <property type="project" value="UniProtKB-EC"/>
</dbReference>
<feature type="modified residue" description="N6-biotinyllysine" evidence="15">
    <location>
        <position position="1142"/>
    </location>
</feature>
<keyword evidence="16" id="KW-0812">Transmembrane</keyword>
<dbReference type="SUPFAM" id="SSF56059">
    <property type="entry name" value="Glutathione synthetase ATP-binding domain-like"/>
    <property type="match status" value="1"/>
</dbReference>
<feature type="binding site" evidence="13">
    <location>
        <position position="269"/>
    </location>
    <ligand>
        <name>ATP</name>
        <dbReference type="ChEBI" id="CHEBI:30616"/>
    </ligand>
</feature>
<keyword evidence="16" id="KW-1133">Transmembrane helix</keyword>
<organism evidence="21 22">
    <name type="scientific">Oncorhynchus mykiss</name>
    <name type="common">Rainbow trout</name>
    <name type="synonym">Salmo gairdneri</name>
    <dbReference type="NCBI Taxonomy" id="8022"/>
    <lineage>
        <taxon>Eukaryota</taxon>
        <taxon>Metazoa</taxon>
        <taxon>Chordata</taxon>
        <taxon>Craniata</taxon>
        <taxon>Vertebrata</taxon>
        <taxon>Euteleostomi</taxon>
        <taxon>Actinopterygii</taxon>
        <taxon>Neopterygii</taxon>
        <taxon>Teleostei</taxon>
        <taxon>Protacanthopterygii</taxon>
        <taxon>Salmoniformes</taxon>
        <taxon>Salmonidae</taxon>
        <taxon>Salmoninae</taxon>
        <taxon>Oncorhynchus</taxon>
    </lineage>
</organism>
<dbReference type="SUPFAM" id="SSF89000">
    <property type="entry name" value="post-HMGL domain-like"/>
    <property type="match status" value="1"/>
</dbReference>
<dbReference type="FunFam" id="3.20.20.70:FF:000033">
    <property type="entry name" value="Pyruvate carboxylase"/>
    <property type="match status" value="1"/>
</dbReference>
<feature type="binding site" evidence="14">
    <location>
        <position position="771"/>
    </location>
    <ligand>
        <name>Mn(2+)</name>
        <dbReference type="ChEBI" id="CHEBI:29035"/>
    </ligand>
</feature>
<evidence type="ECO:0000256" key="8">
    <source>
        <dbReference type="ARBA" id="ARBA00022840"/>
    </source>
</evidence>
<feature type="binding site" evidence="13">
    <location>
        <position position="642"/>
    </location>
    <ligand>
        <name>substrate</name>
    </ligand>
</feature>
<keyword evidence="10" id="KW-0511">Multifunctional enzyme</keyword>
<reference evidence="21" key="2">
    <citation type="submission" date="2025-08" db="UniProtKB">
        <authorList>
            <consortium name="Ensembl"/>
        </authorList>
    </citation>
    <scope>IDENTIFICATION</scope>
</reference>
<dbReference type="PIRSF" id="PIRSF001594">
    <property type="entry name" value="Pyruv_carbox"/>
    <property type="match status" value="1"/>
</dbReference>
<dbReference type="PROSITE" id="PS00188">
    <property type="entry name" value="BIOTIN"/>
    <property type="match status" value="1"/>
</dbReference>
<dbReference type="Pfam" id="PF02436">
    <property type="entry name" value="PYC_OADA"/>
    <property type="match status" value="1"/>
</dbReference>
<evidence type="ECO:0000256" key="16">
    <source>
        <dbReference type="SAM" id="Phobius"/>
    </source>
</evidence>
<evidence type="ECO:0000259" key="20">
    <source>
        <dbReference type="PROSITE" id="PS50991"/>
    </source>
</evidence>
<dbReference type="FunFam" id="3.30.1490.20:FF:000018">
    <property type="entry name" value="Biotin carboxylase"/>
    <property type="match status" value="1"/>
</dbReference>
<feature type="domain" description="ATP-grasp" evidence="18">
    <location>
        <begin position="154"/>
        <end position="351"/>
    </location>
</feature>
<dbReference type="CDD" id="cd07937">
    <property type="entry name" value="DRE_TIM_PC_TC_5S"/>
    <property type="match status" value="1"/>
</dbReference>
<dbReference type="GO" id="GO:0006094">
    <property type="term" value="P:gluconeogenesis"/>
    <property type="evidence" value="ECO:0007669"/>
    <property type="project" value="UniProtKB-UniPathway"/>
</dbReference>
<evidence type="ECO:0000256" key="14">
    <source>
        <dbReference type="PIRSR" id="PIRSR001594-3"/>
    </source>
</evidence>
<dbReference type="SUPFAM" id="SSF51246">
    <property type="entry name" value="Rudiment single hybrid motif"/>
    <property type="match status" value="1"/>
</dbReference>
<feature type="binding site" evidence="13">
    <location>
        <position position="150"/>
    </location>
    <ligand>
        <name>ATP</name>
        <dbReference type="ChEBI" id="CHEBI:30616"/>
    </ligand>
</feature>
<dbReference type="Gene3D" id="3.20.20.70">
    <property type="entry name" value="Aldolase class I"/>
    <property type="match status" value="1"/>
</dbReference>
<dbReference type="UniPathway" id="UPA00138"/>
<feature type="binding site" evidence="14">
    <location>
        <position position="769"/>
    </location>
    <ligand>
        <name>Mn(2+)</name>
        <dbReference type="ChEBI" id="CHEBI:29035"/>
    </ligand>
</feature>
<feature type="binding site" description="via carbamate group" evidence="14">
    <location>
        <position position="739"/>
    </location>
    <ligand>
        <name>Mn(2+)</name>
        <dbReference type="ChEBI" id="CHEBI:29035"/>
    </ligand>
</feature>
<feature type="transmembrane region" description="Helical" evidence="16">
    <location>
        <begin position="20"/>
        <end position="40"/>
    </location>
</feature>
<feature type="binding site" evidence="13">
    <location>
        <position position="906"/>
    </location>
    <ligand>
        <name>substrate</name>
    </ligand>
</feature>
<reference evidence="21" key="3">
    <citation type="submission" date="2025-09" db="UniProtKB">
        <authorList>
            <consortium name="Ensembl"/>
        </authorList>
    </citation>
    <scope>IDENTIFICATION</scope>
</reference>
<comment type="catalytic activity">
    <reaction evidence="11">
        <text>hydrogencarbonate + pyruvate + ATP = oxaloacetate + ADP + phosphate + H(+)</text>
        <dbReference type="Rhea" id="RHEA:20844"/>
        <dbReference type="ChEBI" id="CHEBI:15361"/>
        <dbReference type="ChEBI" id="CHEBI:15378"/>
        <dbReference type="ChEBI" id="CHEBI:16452"/>
        <dbReference type="ChEBI" id="CHEBI:17544"/>
        <dbReference type="ChEBI" id="CHEBI:30616"/>
        <dbReference type="ChEBI" id="CHEBI:43474"/>
        <dbReference type="ChEBI" id="CHEBI:456216"/>
        <dbReference type="EC" id="6.4.1.1"/>
    </reaction>
</comment>
<dbReference type="FunFam" id="2.40.50.100:FF:000003">
    <property type="entry name" value="Acetyl-CoA carboxylase biotin carboxyl carrier protein"/>
    <property type="match status" value="1"/>
</dbReference>
<keyword evidence="16" id="KW-0472">Membrane</keyword>
<dbReference type="FunFam" id="3.40.50.20:FF:000010">
    <property type="entry name" value="Propionyl-CoA carboxylase subunit alpha"/>
    <property type="match status" value="1"/>
</dbReference>
<keyword evidence="4" id="KW-0312">Gluconeogenesis</keyword>
<dbReference type="NCBIfam" id="NF009554">
    <property type="entry name" value="PRK12999.1"/>
    <property type="match status" value="1"/>
</dbReference>
<dbReference type="InterPro" id="IPR000089">
    <property type="entry name" value="Biotin_lipoyl"/>
</dbReference>
<dbReference type="PANTHER" id="PTHR43778:SF2">
    <property type="entry name" value="PYRUVATE CARBOXYLASE, MITOCHONDRIAL"/>
    <property type="match status" value="1"/>
</dbReference>
<dbReference type="Gene3D" id="3.10.600.10">
    <property type="entry name" value="pyruvate carboxylase f1077a mutant domain"/>
    <property type="match status" value="1"/>
</dbReference>
<proteinExistence type="predicted"/>
<evidence type="ECO:0000256" key="9">
    <source>
        <dbReference type="ARBA" id="ARBA00023267"/>
    </source>
</evidence>
<dbReference type="CDD" id="cd06850">
    <property type="entry name" value="biotinyl_domain"/>
    <property type="match status" value="1"/>
</dbReference>
<keyword evidence="9 11" id="KW-0092">Biotin</keyword>
<dbReference type="Pfam" id="PF02785">
    <property type="entry name" value="Biotin_carb_C"/>
    <property type="match status" value="1"/>
</dbReference>
<feature type="domain" description="Pyruvate carboxyltransferase" evidence="20">
    <location>
        <begin position="561"/>
        <end position="830"/>
    </location>
</feature>
<feature type="domain" description="Biotin carboxylation" evidence="19">
    <location>
        <begin position="34"/>
        <end position="484"/>
    </location>
</feature>
<dbReference type="InterPro" id="IPR055268">
    <property type="entry name" value="PCB-like"/>
</dbReference>
<dbReference type="InterPro" id="IPR005482">
    <property type="entry name" value="Biotin_COase_C"/>
</dbReference>
<evidence type="ECO:0000256" key="15">
    <source>
        <dbReference type="PIRSR" id="PIRSR001594-4"/>
    </source>
</evidence>
<sequence>MSNQLNLSKQIDRNNCTSLLLYYPLFISFLFSFLFSFSVLSSPGEIAIRVFRACTELGIRTVAVYSEEDRGQMHRQKADEAYLIGKSLPPVAAYLHIPDIIKVAKENGVDAIHPGYGFLSERSDFAQACVDAGVRFIGPSPETVRKMGDKVEARSLAISAGVPVVPGTDAPISSVGEARVFSETYGFPIIFKAAYGGGGRGMRVVKEYEELEENYHRAYSEALTAFGNGALFVEKFIEKPRHIEVQILGDKYGNIIHLYERDCSIQRRHQKVVEIAPAADLDPHLRDRLTSDSVKLAKQVGYENAGTVEFLVDKHGKHYFIEVNSRLQVEHTVTEEVTDVDLVHAQLRVCEGRSLPELGLTQETIRVNGCAIQCRVTTEDPARGFQPDTGRLEVFRSGEGMGIRLDSASAFPGAVISPHYDSLLVKVIASGKDMSTAAAKMHRALSEFRVRGVKTNIPFLQNVLSNHQFLHSTVDTQFIDENQNLFIMKPVQNRAQKLLHYLGHVMVNGPTTPIPVKAKPSSIDPVIPTVPMGEPSLGFRDVLLREGPEGFAKAVRAHPGLLLMDTTFRDAHQSLLATRVRTHDLKKIAPYVSHSFNNLFSLENWGGATFDVAMRFLYECPWKRLQELRTLVPNVPFQMLLRGANAVGYTNYPDNAVFKFCEVAKENGMDIFRVFDSLNYLPNMILGMEAAGRAGGVVEAAISYTGDVSDPMRQKYSLAYYVKLTEELMKAGTHVLCIKDMAGLLKPESSRILISALRDRYPDVPIHVHTHDTAGAGVAAMLACAEAGADVVDVAVDSMAGMTSQPSMGAMVACTKGTKLDTGIALEKVFDYSEYWEVTRGLYAPFDCTATMKSGNADVYENEIPGGQYTNLHFQAHSMGLGNKFKQVKKSYSEANKLLGDLIKVTPSSKIVGDLAQFMVQNNLTREEVEEKADELSFPLSVVEFLQGHIGIPHGGFPEPFRTRVLKSLPRIEGRPGATLPPLDFDALEAGLRLLHGDDITEEDVMSAAMYPKVFQEYKEFTGSFGPVDCLSTRLFLDGPKIAEEFQVEIERGKTLHIKALAVGDLNKTGQRGVFFELNGQLRSVLVKDNVAMKEMKFHPKALKSVRGQVGAPMPGKVIEVKVEPGQKVEKGQPLCVLSAMKMETVVNSPLTGVVTVIHVNTDTSLEGDDLILEITAEE</sequence>
<protein>
    <recommendedName>
        <fullName evidence="3 11">Pyruvate carboxylase</fullName>
        <ecNumber evidence="3 11">6.4.1.1</ecNumber>
    </recommendedName>
</protein>
<dbReference type="InterPro" id="IPR005481">
    <property type="entry name" value="BC-like_N"/>
</dbReference>
<evidence type="ECO:0000256" key="1">
    <source>
        <dbReference type="ARBA" id="ARBA00001953"/>
    </source>
</evidence>
<dbReference type="GeneTree" id="ENSGT00900000141164"/>
<dbReference type="GO" id="GO:0005524">
    <property type="term" value="F:ATP binding"/>
    <property type="evidence" value="ECO:0007669"/>
    <property type="project" value="UniProtKB-UniRule"/>
</dbReference>
<feature type="modified residue" description="N6-carboxylysine" evidence="15">
    <location>
        <position position="739"/>
    </location>
</feature>
<dbReference type="InterPro" id="IPR011764">
    <property type="entry name" value="Biotin_carboxylation_dom"/>
</dbReference>
<dbReference type="PANTHER" id="PTHR43778">
    <property type="entry name" value="PYRUVATE CARBOXYLASE"/>
    <property type="match status" value="1"/>
</dbReference>
<dbReference type="Pfam" id="PF00364">
    <property type="entry name" value="Biotin_lipoyl"/>
    <property type="match status" value="1"/>
</dbReference>
<evidence type="ECO:0000313" key="21">
    <source>
        <dbReference type="Ensembl" id="ENSOMYP00000118228.1"/>
    </source>
</evidence>
<dbReference type="InterPro" id="IPR016185">
    <property type="entry name" value="PreATP-grasp_dom_sf"/>
</dbReference>
<evidence type="ECO:0000256" key="13">
    <source>
        <dbReference type="PIRSR" id="PIRSR001594-2"/>
    </source>
</evidence>
<evidence type="ECO:0000256" key="3">
    <source>
        <dbReference type="ARBA" id="ARBA00013057"/>
    </source>
</evidence>
<evidence type="ECO:0000256" key="6">
    <source>
        <dbReference type="ARBA" id="ARBA00022723"/>
    </source>
</evidence>
<dbReference type="InterPro" id="IPR013785">
    <property type="entry name" value="Aldolase_TIM"/>
</dbReference>
<dbReference type="GO" id="GO:0009374">
    <property type="term" value="F:biotin binding"/>
    <property type="evidence" value="ECO:0007669"/>
    <property type="project" value="UniProtKB-ARBA"/>
</dbReference>
<evidence type="ECO:0000259" key="18">
    <source>
        <dbReference type="PROSITE" id="PS50975"/>
    </source>
</evidence>
<dbReference type="GO" id="GO:0046872">
    <property type="term" value="F:metal ion binding"/>
    <property type="evidence" value="ECO:0007669"/>
    <property type="project" value="UniProtKB-KW"/>
</dbReference>
<keyword evidence="5 11" id="KW-0436">Ligase</keyword>
<evidence type="ECO:0000256" key="4">
    <source>
        <dbReference type="ARBA" id="ARBA00022432"/>
    </source>
</evidence>
<dbReference type="SUPFAM" id="SSF51569">
    <property type="entry name" value="Aldolase"/>
    <property type="match status" value="1"/>
</dbReference>
<evidence type="ECO:0000256" key="5">
    <source>
        <dbReference type="ARBA" id="ARBA00022598"/>
    </source>
</evidence>
<evidence type="ECO:0000259" key="17">
    <source>
        <dbReference type="PROSITE" id="PS50968"/>
    </source>
</evidence>
<dbReference type="InterPro" id="IPR011054">
    <property type="entry name" value="Rudment_hybrid_motif"/>
</dbReference>
<comment type="cofactor">
    <cofactor evidence="1 11">
        <name>biotin</name>
        <dbReference type="ChEBI" id="CHEBI:57586"/>
    </cofactor>
</comment>
<keyword evidence="22" id="KW-1185">Reference proteome</keyword>
<keyword evidence="8 11" id="KW-0067">ATP-binding</keyword>
<dbReference type="PROSITE" id="PS50975">
    <property type="entry name" value="ATP_GRASP"/>
    <property type="match status" value="1"/>
</dbReference>
<dbReference type="SMART" id="SM00878">
    <property type="entry name" value="Biotin_carb_C"/>
    <property type="match status" value="1"/>
</dbReference>
<dbReference type="NCBIfam" id="TIGR01235">
    <property type="entry name" value="pyruv_carbox"/>
    <property type="match status" value="1"/>
</dbReference>
<dbReference type="EC" id="6.4.1.1" evidence="3 11"/>
<dbReference type="Pfam" id="PF00682">
    <property type="entry name" value="HMGL-like"/>
    <property type="match status" value="1"/>
</dbReference>
<dbReference type="SUPFAM" id="SSF52440">
    <property type="entry name" value="PreATP-grasp domain"/>
    <property type="match status" value="1"/>
</dbReference>
<dbReference type="SUPFAM" id="SSF51230">
    <property type="entry name" value="Single hybrid motif"/>
    <property type="match status" value="1"/>
</dbReference>
<accession>A0A8K9UY45</accession>
<feature type="binding site" evidence="13">
    <location>
        <position position="234"/>
    </location>
    <ligand>
        <name>ATP</name>
        <dbReference type="ChEBI" id="CHEBI:30616"/>
    </ligand>
</feature>
<comment type="function">
    <text evidence="11">Catalyzes a 2-step reaction, involving the ATP-dependent carboxylation of the covalently attached biotin in the first step and the transfer of the carboxyl group to pyruvate in the second.</text>
</comment>
<keyword evidence="6 14" id="KW-0479">Metal-binding</keyword>
<dbReference type="NCBIfam" id="NF006761">
    <property type="entry name" value="PRK09282.1"/>
    <property type="match status" value="1"/>
</dbReference>
<dbReference type="FunFam" id="3.10.600.10:FF:000001">
    <property type="entry name" value="Pyruvate carboxylase"/>
    <property type="match status" value="1"/>
</dbReference>
<dbReference type="InterPro" id="IPR005479">
    <property type="entry name" value="CPAse_ATP-bd"/>
</dbReference>
<dbReference type="InterPro" id="IPR003379">
    <property type="entry name" value="Carboxylase_cons_dom"/>
</dbReference>
<evidence type="ECO:0000256" key="10">
    <source>
        <dbReference type="ARBA" id="ARBA00023268"/>
    </source>
</evidence>
<evidence type="ECO:0000256" key="11">
    <source>
        <dbReference type="PIRNR" id="PIRNR001594"/>
    </source>
</evidence>
<dbReference type="InterPro" id="IPR011761">
    <property type="entry name" value="ATP-grasp"/>
</dbReference>
<keyword evidence="7 11" id="KW-0547">Nucleotide-binding</keyword>
<dbReference type="InterPro" id="IPR000891">
    <property type="entry name" value="PYR_CT"/>
</dbReference>
<dbReference type="GO" id="GO:0005737">
    <property type="term" value="C:cytoplasm"/>
    <property type="evidence" value="ECO:0007669"/>
    <property type="project" value="TreeGrafter"/>
</dbReference>
<feature type="active site" evidence="12">
    <location>
        <position position="326"/>
    </location>
</feature>
<evidence type="ECO:0000256" key="12">
    <source>
        <dbReference type="PIRSR" id="PIRSR001594-1"/>
    </source>
</evidence>
<dbReference type="AlphaFoldDB" id="A0A8K9UY45"/>
<dbReference type="InterPro" id="IPR011053">
    <property type="entry name" value="Single_hybrid_motif"/>
</dbReference>
<dbReference type="PROSITE" id="PS50979">
    <property type="entry name" value="BC"/>
    <property type="match status" value="1"/>
</dbReference>
<evidence type="ECO:0000256" key="2">
    <source>
        <dbReference type="ARBA" id="ARBA00004742"/>
    </source>
</evidence>
<dbReference type="Pfam" id="PF02786">
    <property type="entry name" value="CPSase_L_D2"/>
    <property type="match status" value="1"/>
</dbReference>
<reference evidence="21" key="1">
    <citation type="submission" date="2020-07" db="EMBL/GenBank/DDBJ databases">
        <title>A long reads based de novo assembly of the rainbow trout Arlee double haploid line genome.</title>
        <authorList>
            <person name="Gao G."/>
            <person name="Palti Y."/>
        </authorList>
    </citation>
    <scope>NUCLEOTIDE SEQUENCE [LARGE SCALE GENOMIC DNA]</scope>
</reference>
<feature type="domain" description="Lipoyl-binding" evidence="17">
    <location>
        <begin position="1107"/>
        <end position="1176"/>
    </location>
</feature>
<feature type="binding site" evidence="14">
    <location>
        <position position="570"/>
    </location>
    <ligand>
        <name>Mn(2+)</name>
        <dbReference type="ChEBI" id="CHEBI:29035"/>
    </ligand>
</feature>
<dbReference type="Gene3D" id="3.30.470.20">
    <property type="entry name" value="ATP-grasp fold, B domain"/>
    <property type="match status" value="1"/>
</dbReference>
<dbReference type="InterPro" id="IPR005930">
    <property type="entry name" value="Pyruv_COase"/>
</dbReference>
<comment type="pathway">
    <text evidence="2">Carbohydrate biosynthesis; gluconeogenesis.</text>
</comment>
<evidence type="ECO:0000256" key="7">
    <source>
        <dbReference type="ARBA" id="ARBA00022741"/>
    </source>
</evidence>
<dbReference type="Pfam" id="PF00289">
    <property type="entry name" value="Biotin_carb_N"/>
    <property type="match status" value="1"/>
</dbReference>
<dbReference type="FunFam" id="3.30.470.20:FF:000012">
    <property type="entry name" value="Pyruvate carboxylase"/>
    <property type="match status" value="1"/>
</dbReference>